<dbReference type="SUPFAM" id="SSF51055">
    <property type="entry name" value="Carbohydrate binding domain"/>
    <property type="match status" value="1"/>
</dbReference>
<accession>A0A0B9FYP0</accession>
<dbReference type="RefSeq" id="WP_039467220.1">
    <property type="nucleotide sequence ID" value="NZ_JWLZ01000197.1"/>
</dbReference>
<dbReference type="EMBL" id="JWLZ01000197">
    <property type="protein sequence ID" value="KHT61673.1"/>
    <property type="molecule type" value="Genomic_DNA"/>
</dbReference>
<dbReference type="GO" id="GO:0005975">
    <property type="term" value="P:carbohydrate metabolic process"/>
    <property type="evidence" value="ECO:0007669"/>
    <property type="project" value="InterPro"/>
</dbReference>
<evidence type="ECO:0000259" key="3">
    <source>
        <dbReference type="SMART" id="SM00495"/>
    </source>
</evidence>
<proteinExistence type="predicted"/>
<evidence type="ECO:0000313" key="4">
    <source>
        <dbReference type="EMBL" id="KHT61673.1"/>
    </source>
</evidence>
<dbReference type="GO" id="GO:0030246">
    <property type="term" value="F:carbohydrate binding"/>
    <property type="evidence" value="ECO:0007669"/>
    <property type="project" value="InterPro"/>
</dbReference>
<dbReference type="InterPro" id="IPR011049">
    <property type="entry name" value="Serralysin-like_metalloprot_C"/>
</dbReference>
<dbReference type="SUPFAM" id="SSF51120">
    <property type="entry name" value="beta-Roll"/>
    <property type="match status" value="1"/>
</dbReference>
<dbReference type="AlphaFoldDB" id="A0A0B9FYP0"/>
<reference evidence="4 5" key="1">
    <citation type="submission" date="2014-12" db="EMBL/GenBank/DDBJ databases">
        <title>Genome sequencing of Photobacterium gaetbulicola AD005a.</title>
        <authorList>
            <person name="Adrian T.G.S."/>
            <person name="Chan K.G."/>
        </authorList>
    </citation>
    <scope>NUCLEOTIDE SEQUENCE [LARGE SCALE GENOMIC DNA]</scope>
    <source>
        <strain evidence="4 5">AD005a</strain>
    </source>
</reference>
<organism evidence="4 5">
    <name type="scientific">Photobacterium gaetbulicola</name>
    <dbReference type="NCBI Taxonomy" id="1295392"/>
    <lineage>
        <taxon>Bacteria</taxon>
        <taxon>Pseudomonadati</taxon>
        <taxon>Pseudomonadota</taxon>
        <taxon>Gammaproteobacteria</taxon>
        <taxon>Vibrionales</taxon>
        <taxon>Vibrionaceae</taxon>
        <taxon>Photobacterium</taxon>
    </lineage>
</organism>
<dbReference type="SMART" id="SM00495">
    <property type="entry name" value="ChtBD3"/>
    <property type="match status" value="1"/>
</dbReference>
<feature type="domain" description="Chitin-binding type-3" evidence="3">
    <location>
        <begin position="682"/>
        <end position="724"/>
    </location>
</feature>
<evidence type="ECO:0000313" key="5">
    <source>
        <dbReference type="Proteomes" id="UP000031278"/>
    </source>
</evidence>
<keyword evidence="2" id="KW-0732">Signal</keyword>
<comment type="caution">
    <text evidence="4">The sequence shown here is derived from an EMBL/GenBank/DDBJ whole genome shotgun (WGS) entry which is preliminary data.</text>
</comment>
<evidence type="ECO:0000256" key="1">
    <source>
        <dbReference type="ARBA" id="ARBA00022801"/>
    </source>
</evidence>
<gene>
    <name evidence="4" type="ORF">RJ45_21410</name>
</gene>
<protein>
    <submittedName>
        <fullName evidence="4">Sugar-binding protein</fullName>
    </submittedName>
</protein>
<dbReference type="Proteomes" id="UP000031278">
    <property type="component" value="Unassembled WGS sequence"/>
</dbReference>
<keyword evidence="1" id="KW-0378">Hydrolase</keyword>
<dbReference type="InterPro" id="IPR036573">
    <property type="entry name" value="CBM_sf_5/12"/>
</dbReference>
<feature type="signal peptide" evidence="2">
    <location>
        <begin position="1"/>
        <end position="21"/>
    </location>
</feature>
<dbReference type="Pfam" id="PF02839">
    <property type="entry name" value="CBM_5_12"/>
    <property type="match status" value="1"/>
</dbReference>
<dbReference type="InterPro" id="IPR003610">
    <property type="entry name" value="CBM5/12"/>
</dbReference>
<feature type="chain" id="PRO_5002146220" evidence="2">
    <location>
        <begin position="22"/>
        <end position="727"/>
    </location>
</feature>
<dbReference type="CDD" id="cd12215">
    <property type="entry name" value="ChiC_BD"/>
    <property type="match status" value="1"/>
</dbReference>
<name>A0A0B9FYP0_9GAMM</name>
<sequence length="727" mass="78215">MTPNKIVSIAVALAISPTAFASQGGMQDFLDALRDFESGINPNLSTFYAENLDNPVYTYAKVTKPGRLVRDCSTGVMVSEPTTINQFFQKLGIDGIYNPNTPHDPEMFRQMQFNSLNAWGFVGYQLGEAVLIDAGYYSPNTVNIDGKEYDSFYMFVPDSTWIGCKTEALAEIPGSGGNQVYVTDTNLWQGTFVGKNGINSFNDLVIPEKQELVIRDAMHFNYKIMSKLLADANMTWEQALAKSWPDKDDNGQPIQVQATMSGILAAAHLRGAWGTGALLTKDQITCDELGTCITKYVHKFGGFDTLFDVPGDSVSHGSVYDEVLTAGWGNDTVILGGGKNQLLLHEQSGTTTTVTDFVLNKDLIILRGWQTADPLATLTVSDRNGSSELQFAGQSVILNGVAASDILASPESVIQVSNIYTLAWNIGKQVVDNFNPAVDKIEGSAGIGFKHLKAYETANSIIIGPQAEDGGIYASYELIGLTLADLTPDMFINVTGGYDRLGFIVPLSHLNWGWNMTLDVASFDVNKTVLTLPSNQPTPFSALKLTQEGANVVITLLEPTAQGDKKKIVLHNTDVTLLSAANFSGFSGSYSEVTIDIPVMFDIHVAVNGTGGTISPVPGADGLLQAKGGTDFTVNFIPDNGYKVKDIVVDGVSYPAASSYTFTSVNSSHNLTVSFEAGASCPVAWDSNAVYVAGDQVTYNGTVYEAKWWTSGNQPDLGGPWQVIASC</sequence>
<dbReference type="GO" id="GO:0005576">
    <property type="term" value="C:extracellular region"/>
    <property type="evidence" value="ECO:0007669"/>
    <property type="project" value="InterPro"/>
</dbReference>
<dbReference type="Gene3D" id="2.10.10.20">
    <property type="entry name" value="Carbohydrate-binding module superfamily 5/12"/>
    <property type="match status" value="1"/>
</dbReference>
<evidence type="ECO:0000256" key="2">
    <source>
        <dbReference type="SAM" id="SignalP"/>
    </source>
</evidence>
<dbReference type="GO" id="GO:0004553">
    <property type="term" value="F:hydrolase activity, hydrolyzing O-glycosyl compounds"/>
    <property type="evidence" value="ECO:0007669"/>
    <property type="project" value="InterPro"/>
</dbReference>